<dbReference type="InterPro" id="IPR016185">
    <property type="entry name" value="PreATP-grasp_dom_sf"/>
</dbReference>
<comment type="caution">
    <text evidence="8">The sequence shown here is derived from an EMBL/GenBank/DDBJ whole genome shotgun (WGS) entry which is preliminary data.</text>
</comment>
<evidence type="ECO:0000256" key="4">
    <source>
        <dbReference type="ARBA" id="ARBA00022840"/>
    </source>
</evidence>
<organism evidence="8 9">
    <name type="scientific">Methylophilales bacterium HTCC2181</name>
    <dbReference type="NCBI Taxonomy" id="383631"/>
    <lineage>
        <taxon>Bacteria</taxon>
        <taxon>Pseudomonadati</taxon>
        <taxon>Pseudomonadota</taxon>
        <taxon>Betaproteobacteria</taxon>
        <taxon>Nitrosomonadales</taxon>
        <taxon>OM43 clade</taxon>
    </lineage>
</organism>
<dbReference type="InterPro" id="IPR005875">
    <property type="entry name" value="PurK"/>
</dbReference>
<dbReference type="PROSITE" id="PS50975">
    <property type="entry name" value="ATP_GRASP"/>
    <property type="match status" value="1"/>
</dbReference>
<comment type="subunit">
    <text evidence="5 6">Homodimer.</text>
</comment>
<evidence type="ECO:0000256" key="6">
    <source>
        <dbReference type="RuleBase" id="RU361200"/>
    </source>
</evidence>
<proteinExistence type="inferred from homology"/>
<dbReference type="GO" id="GO:0004638">
    <property type="term" value="F:phosphoribosylaminoimidazole carboxylase activity"/>
    <property type="evidence" value="ECO:0007669"/>
    <property type="project" value="InterPro"/>
</dbReference>
<evidence type="ECO:0000313" key="8">
    <source>
        <dbReference type="EMBL" id="EAV47630.1"/>
    </source>
</evidence>
<evidence type="ECO:0000259" key="7">
    <source>
        <dbReference type="PROSITE" id="PS50975"/>
    </source>
</evidence>
<dbReference type="NCBIfam" id="NF004679">
    <property type="entry name" value="PRK06019.1-5"/>
    <property type="match status" value="1"/>
</dbReference>
<comment type="function">
    <text evidence="5">Catalyzes the ATP-dependent conversion of 5-aminoimidazole ribonucleotide (AIR) and HCO(3)(-) to N5-carboxyaminoimidazole ribonucleotide (N5-CAIR).</text>
</comment>
<sequence length="378" mass="42087">MKANKTDMLAMLGGGQLGMFFVIAAQRLGFRVTVLDPDEKSPAGKIADVHLCADYSNSNALDKIIESCLFVTTEFENIPFSTLEYLEKKLVVRPSSSAVAVVQNRILEKTFLRDSGFPVGPFFVIESADDLDSAPKNIFPAILKVAQFGYDGKGQFHVNNIADLKDAYNQAGKAPCVLEKKLLLDLEVSVVLARDHNDQQIYFPVAENKHTNGILDISFSPARIPSDIASLAKGYAQQIAQKLNYIGVMAVEFFIVDEKLYVNEIAPRPHNSGHFTLDACVHNQFDLQVRTLTGLDLVDPQEKSNAIMVNILGDIWFKNGTYINPDFDILNRENNVNLHLYGKEKARKGRKMAHYTLTGDDFNKLLDKAKILKAMLSE</sequence>
<feature type="binding site" evidence="5">
    <location>
        <begin position="179"/>
        <end position="182"/>
    </location>
    <ligand>
        <name>ATP</name>
        <dbReference type="ChEBI" id="CHEBI:30616"/>
    </ligand>
</feature>
<keyword evidence="9" id="KW-1185">Reference proteome</keyword>
<dbReference type="FunFam" id="3.30.1490.20:FF:000015">
    <property type="entry name" value="N5-carboxyaminoimidazole ribonucleotide synthase"/>
    <property type="match status" value="1"/>
</dbReference>
<dbReference type="Pfam" id="PF17769">
    <property type="entry name" value="PurK_C"/>
    <property type="match status" value="1"/>
</dbReference>
<dbReference type="EMBL" id="AAUX01000001">
    <property type="protein sequence ID" value="EAV47630.1"/>
    <property type="molecule type" value="Genomic_DNA"/>
</dbReference>
<dbReference type="InterPro" id="IPR040686">
    <property type="entry name" value="PurK_C"/>
</dbReference>
<comment type="similarity">
    <text evidence="5 6">Belongs to the PurK/PurT family.</text>
</comment>
<feature type="binding site" evidence="5">
    <location>
        <position position="105"/>
    </location>
    <ligand>
        <name>ATP</name>
        <dbReference type="ChEBI" id="CHEBI:30616"/>
    </ligand>
</feature>
<feature type="binding site" evidence="5">
    <location>
        <position position="210"/>
    </location>
    <ligand>
        <name>ATP</name>
        <dbReference type="ChEBI" id="CHEBI:30616"/>
    </ligand>
</feature>
<dbReference type="GO" id="GO:0005524">
    <property type="term" value="F:ATP binding"/>
    <property type="evidence" value="ECO:0007669"/>
    <property type="project" value="UniProtKB-UniRule"/>
</dbReference>
<feature type="domain" description="ATP-grasp" evidence="7">
    <location>
        <begin position="109"/>
        <end position="293"/>
    </location>
</feature>
<reference evidence="8 9" key="1">
    <citation type="submission" date="2006-11" db="EMBL/GenBank/DDBJ databases">
        <authorList>
            <person name="Giovannoni S."/>
            <person name="Vergin K."/>
            <person name="Ferriera S."/>
            <person name="Johnson J."/>
            <person name="Kravitz S."/>
            <person name="Beeson K."/>
            <person name="Sutton G."/>
            <person name="Rogers Y.-H."/>
            <person name="Friedman R."/>
            <person name="Frazier M."/>
            <person name="Venter J.C."/>
        </authorList>
    </citation>
    <scope>NUCLEOTIDE SEQUENCE [LARGE SCALE GENOMIC DNA]</scope>
    <source>
        <strain evidence="8 9">HTCC2181</strain>
    </source>
</reference>
<dbReference type="Proteomes" id="UP000054262">
    <property type="component" value="Unassembled WGS sequence"/>
</dbReference>
<dbReference type="NCBIfam" id="NF004677">
    <property type="entry name" value="PRK06019.1-3"/>
    <property type="match status" value="1"/>
</dbReference>
<dbReference type="AlphaFoldDB" id="A0P7X0"/>
<name>A0P7X0_9PROT</name>
<dbReference type="Gene3D" id="3.30.1490.20">
    <property type="entry name" value="ATP-grasp fold, A domain"/>
    <property type="match status" value="1"/>
</dbReference>
<gene>
    <name evidence="5 6" type="primary">purK</name>
    <name evidence="8" type="ORF">MB2181_06115</name>
</gene>
<evidence type="ECO:0000256" key="3">
    <source>
        <dbReference type="ARBA" id="ARBA00022755"/>
    </source>
</evidence>
<keyword evidence="8" id="KW-0456">Lyase</keyword>
<dbReference type="SUPFAM" id="SSF52440">
    <property type="entry name" value="PreATP-grasp domain"/>
    <property type="match status" value="1"/>
</dbReference>
<dbReference type="Pfam" id="PF22660">
    <property type="entry name" value="RS_preATP-grasp-like"/>
    <property type="match status" value="1"/>
</dbReference>
<keyword evidence="2 5" id="KW-0547">Nucleotide-binding</keyword>
<dbReference type="PANTHER" id="PTHR11609">
    <property type="entry name" value="PURINE BIOSYNTHESIS PROTEIN 6/7, PUR6/7"/>
    <property type="match status" value="1"/>
</dbReference>
<dbReference type="Gene3D" id="3.40.50.20">
    <property type="match status" value="1"/>
</dbReference>
<feature type="binding site" evidence="5">
    <location>
        <position position="187"/>
    </location>
    <ligand>
        <name>ATP</name>
        <dbReference type="ChEBI" id="CHEBI:30616"/>
    </ligand>
</feature>
<comment type="catalytic activity">
    <reaction evidence="5 6">
        <text>5-amino-1-(5-phospho-beta-D-ribosyl)imidazole + hydrogencarbonate + ATP = 5-carboxyamino-1-(5-phospho-D-ribosyl)imidazole + ADP + phosphate + 2 H(+)</text>
        <dbReference type="Rhea" id="RHEA:19317"/>
        <dbReference type="ChEBI" id="CHEBI:15378"/>
        <dbReference type="ChEBI" id="CHEBI:17544"/>
        <dbReference type="ChEBI" id="CHEBI:30616"/>
        <dbReference type="ChEBI" id="CHEBI:43474"/>
        <dbReference type="ChEBI" id="CHEBI:58730"/>
        <dbReference type="ChEBI" id="CHEBI:137981"/>
        <dbReference type="ChEBI" id="CHEBI:456216"/>
        <dbReference type="EC" id="6.3.4.18"/>
    </reaction>
</comment>
<evidence type="ECO:0000256" key="5">
    <source>
        <dbReference type="HAMAP-Rule" id="MF_01928"/>
    </source>
</evidence>
<dbReference type="PANTHER" id="PTHR11609:SF5">
    <property type="entry name" value="PHOSPHORIBOSYLAMINOIMIDAZOLE CARBOXYLASE"/>
    <property type="match status" value="1"/>
</dbReference>
<evidence type="ECO:0000313" key="9">
    <source>
        <dbReference type="Proteomes" id="UP000054262"/>
    </source>
</evidence>
<comment type="function">
    <text evidence="6">Catalyzes the ATP-dependent conversion of 5-aminoimidazole ribonucleotide (AIR) and HCO(3)- to N5-carboxyaminoimidazole ribonucleotide (N5-CAIR).</text>
</comment>
<dbReference type="Gene3D" id="3.30.470.20">
    <property type="entry name" value="ATP-grasp fold, B domain"/>
    <property type="match status" value="1"/>
</dbReference>
<keyword evidence="1 5" id="KW-0436">Ligase</keyword>
<feature type="binding site" evidence="5">
    <location>
        <begin position="263"/>
        <end position="264"/>
    </location>
    <ligand>
        <name>ATP</name>
        <dbReference type="ChEBI" id="CHEBI:30616"/>
    </ligand>
</feature>
<dbReference type="InterPro" id="IPR054350">
    <property type="entry name" value="PurT/PurK_preATP-grasp"/>
</dbReference>
<dbReference type="GO" id="GO:0034028">
    <property type="term" value="F:5-(carboxyamino)imidazole ribonucleotide synthase activity"/>
    <property type="evidence" value="ECO:0007669"/>
    <property type="project" value="UniProtKB-UniRule"/>
</dbReference>
<comment type="pathway">
    <text evidence="5 6">Purine metabolism; IMP biosynthesis via de novo pathway; 5-amino-1-(5-phospho-D-ribosyl)imidazole-4-carboxylate from 5-amino-1-(5-phospho-D-ribosyl)imidazole (N5-CAIR route): step 1/2.</text>
</comment>
<evidence type="ECO:0000256" key="1">
    <source>
        <dbReference type="ARBA" id="ARBA00022598"/>
    </source>
</evidence>
<feature type="binding site" evidence="5">
    <location>
        <begin position="149"/>
        <end position="155"/>
    </location>
    <ligand>
        <name>ATP</name>
        <dbReference type="ChEBI" id="CHEBI:30616"/>
    </ligand>
</feature>
<dbReference type="HAMAP" id="MF_01928">
    <property type="entry name" value="PurK"/>
    <property type="match status" value="1"/>
</dbReference>
<keyword evidence="3 5" id="KW-0658">Purine biosynthesis</keyword>
<keyword evidence="4 5" id="KW-0067">ATP-binding</keyword>
<dbReference type="GO" id="GO:0046872">
    <property type="term" value="F:metal ion binding"/>
    <property type="evidence" value="ECO:0007669"/>
    <property type="project" value="InterPro"/>
</dbReference>
<feature type="binding site" evidence="5">
    <location>
        <position position="144"/>
    </location>
    <ligand>
        <name>ATP</name>
        <dbReference type="ChEBI" id="CHEBI:30616"/>
    </ligand>
</feature>
<dbReference type="NCBIfam" id="TIGR01161">
    <property type="entry name" value="purK"/>
    <property type="match status" value="1"/>
</dbReference>
<dbReference type="SUPFAM" id="SSF56059">
    <property type="entry name" value="Glutathione synthetase ATP-binding domain-like"/>
    <property type="match status" value="1"/>
</dbReference>
<dbReference type="Pfam" id="PF02222">
    <property type="entry name" value="ATP-grasp"/>
    <property type="match status" value="1"/>
</dbReference>
<evidence type="ECO:0000256" key="2">
    <source>
        <dbReference type="ARBA" id="ARBA00022741"/>
    </source>
</evidence>
<dbReference type="InterPro" id="IPR003135">
    <property type="entry name" value="ATP-grasp_carboxylate-amine"/>
</dbReference>
<dbReference type="InterPro" id="IPR013815">
    <property type="entry name" value="ATP_grasp_subdomain_1"/>
</dbReference>
<dbReference type="UniPathway" id="UPA00074">
    <property type="reaction ID" value="UER00942"/>
</dbReference>
<dbReference type="GO" id="GO:0006189">
    <property type="term" value="P:'de novo' IMP biosynthetic process"/>
    <property type="evidence" value="ECO:0007669"/>
    <property type="project" value="UniProtKB-UniRule"/>
</dbReference>
<protein>
    <recommendedName>
        <fullName evidence="5 6">N5-carboxyaminoimidazole ribonucleotide synthase</fullName>
        <shortName evidence="5 6">N5-CAIR synthase</shortName>
        <ecNumber evidence="5 6">6.3.4.18</ecNumber>
    </recommendedName>
    <alternativeName>
        <fullName evidence="5 6">5-(carboxyamino)imidazole ribonucleotide synthetase</fullName>
    </alternativeName>
</protein>
<dbReference type="InterPro" id="IPR011054">
    <property type="entry name" value="Rudment_hybrid_motif"/>
</dbReference>
<accession>A0P7X0</accession>
<dbReference type="EC" id="6.3.4.18" evidence="5 6"/>
<dbReference type="GO" id="GO:0005829">
    <property type="term" value="C:cytosol"/>
    <property type="evidence" value="ECO:0007669"/>
    <property type="project" value="TreeGrafter"/>
</dbReference>
<dbReference type="InterPro" id="IPR011761">
    <property type="entry name" value="ATP-grasp"/>
</dbReference>
<dbReference type="SUPFAM" id="SSF51246">
    <property type="entry name" value="Rudiment single hybrid motif"/>
    <property type="match status" value="1"/>
</dbReference>